<evidence type="ECO:0000256" key="4">
    <source>
        <dbReference type="ARBA" id="ARBA00022679"/>
    </source>
</evidence>
<keyword evidence="8" id="KW-1185">Reference proteome</keyword>
<dbReference type="InterPro" id="IPR014777">
    <property type="entry name" value="4pyrrole_Mease_sub1"/>
</dbReference>
<keyword evidence="2" id="KW-0169">Cobalamin biosynthesis</keyword>
<gene>
    <name evidence="7" type="primary">cbiE</name>
    <name evidence="7" type="ORF">J0X12_11130</name>
</gene>
<dbReference type="CDD" id="cd11644">
    <property type="entry name" value="Precorrin-6Y-MT"/>
    <property type="match status" value="1"/>
</dbReference>
<dbReference type="InterPro" id="IPR050714">
    <property type="entry name" value="Cobalamin_biosynth_MTase"/>
</dbReference>
<comment type="pathway">
    <text evidence="1">Cofactor biosynthesis; adenosylcobalamin biosynthesis.</text>
</comment>
<evidence type="ECO:0000259" key="6">
    <source>
        <dbReference type="Pfam" id="PF00590"/>
    </source>
</evidence>
<evidence type="ECO:0000256" key="2">
    <source>
        <dbReference type="ARBA" id="ARBA00022573"/>
    </source>
</evidence>
<dbReference type="InterPro" id="IPR029063">
    <property type="entry name" value="SAM-dependent_MTases_sf"/>
</dbReference>
<dbReference type="NCBIfam" id="TIGR02469">
    <property type="entry name" value="CbiT"/>
    <property type="match status" value="1"/>
</dbReference>
<keyword evidence="5" id="KW-0949">S-adenosyl-L-methionine</keyword>
<feature type="domain" description="Tetrapyrrole methylase" evidence="6">
    <location>
        <begin position="5"/>
        <end position="186"/>
    </location>
</feature>
<dbReference type="Gene3D" id="3.40.50.150">
    <property type="entry name" value="Vaccinia Virus protein VP39"/>
    <property type="match status" value="1"/>
</dbReference>
<dbReference type="InterPro" id="IPR014008">
    <property type="entry name" value="Cbl_synth_MTase_CbiT"/>
</dbReference>
<dbReference type="NCBIfam" id="TIGR02467">
    <property type="entry name" value="CbiE"/>
    <property type="match status" value="1"/>
</dbReference>
<dbReference type="PANTHER" id="PTHR43182:SF1">
    <property type="entry name" value="COBALT-PRECORRIN-7 C(5)-METHYLTRANSFERASE"/>
    <property type="match status" value="1"/>
</dbReference>
<dbReference type="Proteomes" id="UP000664761">
    <property type="component" value="Unassembled WGS sequence"/>
</dbReference>
<sequence length="401" mass="43377">MTAWLSIIGIGEDGLENISPAARQAIENATLLVGGDRHLAMLPEDGRERKTWPSPLMILVEEILARRGENICILATGDPMHYGIGVTFAKRLPAEELAIFPAVSAFSLAAARLGWDLSQTEQITLHGRPLDLLITHLAPGNRILALSDSGETPSDVAQHLQTLGLGEAGMSVLEHMGGPSEKTHHGIARDFRGKTFRDLNTIALQCPKEPAARVFSRTPGLPDDAFDHDGQITKQEIRAATLSALAPFPGELIWDVGAGSGSIAIEWVRCHQANRAYAIEPREDRQALIEANCRKLGVPQVKLIKGTAPDALSNLSAPDAIFVGGGLSHEGVFDSCWSSLKQGGRLVANAVTIEGELRLFEIHNSFGGTLTRHNISRAEKIGGFTSWKPFRQVTQIRLVKE</sequence>
<dbReference type="InterPro" id="IPR006365">
    <property type="entry name" value="Cbl_synth_CobL"/>
</dbReference>
<name>A0ABS3F6M1_9PROT</name>
<dbReference type="RefSeq" id="WP_207045661.1">
    <property type="nucleotide sequence ID" value="NZ_JAFLNC010000003.1"/>
</dbReference>
<dbReference type="SUPFAM" id="SSF53790">
    <property type="entry name" value="Tetrapyrrole methylase"/>
    <property type="match status" value="1"/>
</dbReference>
<keyword evidence="4" id="KW-0808">Transferase</keyword>
<dbReference type="PANTHER" id="PTHR43182">
    <property type="entry name" value="COBALT-PRECORRIN-6B C(15)-METHYLTRANSFERASE (DECARBOXYLATING)"/>
    <property type="match status" value="1"/>
</dbReference>
<evidence type="ECO:0000256" key="1">
    <source>
        <dbReference type="ARBA" id="ARBA00004953"/>
    </source>
</evidence>
<dbReference type="InterPro" id="IPR000878">
    <property type="entry name" value="4pyrrol_Mease"/>
</dbReference>
<organism evidence="7 8">
    <name type="scientific">Sneathiella sedimenti</name>
    <dbReference type="NCBI Taxonomy" id="2816034"/>
    <lineage>
        <taxon>Bacteria</taxon>
        <taxon>Pseudomonadati</taxon>
        <taxon>Pseudomonadota</taxon>
        <taxon>Alphaproteobacteria</taxon>
        <taxon>Sneathiellales</taxon>
        <taxon>Sneathiellaceae</taxon>
        <taxon>Sneathiella</taxon>
    </lineage>
</organism>
<protein>
    <submittedName>
        <fullName evidence="7">Precorrin-6y C5,15-methyltransferase (Decarboxylating) subunit CbiE</fullName>
    </submittedName>
</protein>
<comment type="caution">
    <text evidence="7">The sequence shown here is derived from an EMBL/GenBank/DDBJ whole genome shotgun (WGS) entry which is preliminary data.</text>
</comment>
<dbReference type="Pfam" id="PF00590">
    <property type="entry name" value="TP_methylase"/>
    <property type="match status" value="1"/>
</dbReference>
<reference evidence="7 8" key="1">
    <citation type="submission" date="2021-03" db="EMBL/GenBank/DDBJ databases">
        <title>Sneathiella sp. CAU 1612 isolated from Kang Won-do.</title>
        <authorList>
            <person name="Kim W."/>
        </authorList>
    </citation>
    <scope>NUCLEOTIDE SEQUENCE [LARGE SCALE GENOMIC DNA]</scope>
    <source>
        <strain evidence="7 8">CAU 1612</strain>
    </source>
</reference>
<dbReference type="CDD" id="cd02440">
    <property type="entry name" value="AdoMet_MTases"/>
    <property type="match status" value="1"/>
</dbReference>
<dbReference type="InterPro" id="IPR012818">
    <property type="entry name" value="CbiE"/>
</dbReference>
<keyword evidence="3" id="KW-0489">Methyltransferase</keyword>
<evidence type="ECO:0000256" key="5">
    <source>
        <dbReference type="ARBA" id="ARBA00022691"/>
    </source>
</evidence>
<proteinExistence type="predicted"/>
<dbReference type="PIRSF" id="PIRSF036428">
    <property type="entry name" value="CobL"/>
    <property type="match status" value="1"/>
</dbReference>
<evidence type="ECO:0000256" key="3">
    <source>
        <dbReference type="ARBA" id="ARBA00022603"/>
    </source>
</evidence>
<evidence type="ECO:0000313" key="7">
    <source>
        <dbReference type="EMBL" id="MBO0334173.1"/>
    </source>
</evidence>
<dbReference type="Gene3D" id="3.40.1010.10">
    <property type="entry name" value="Cobalt-precorrin-4 Transmethylase, Domain 1"/>
    <property type="match status" value="1"/>
</dbReference>
<dbReference type="InterPro" id="IPR035996">
    <property type="entry name" value="4pyrrol_Methylase_sf"/>
</dbReference>
<dbReference type="EMBL" id="JAFLNC010000003">
    <property type="protein sequence ID" value="MBO0334173.1"/>
    <property type="molecule type" value="Genomic_DNA"/>
</dbReference>
<evidence type="ECO:0000313" key="8">
    <source>
        <dbReference type="Proteomes" id="UP000664761"/>
    </source>
</evidence>
<accession>A0ABS3F6M1</accession>
<dbReference type="SUPFAM" id="SSF53335">
    <property type="entry name" value="S-adenosyl-L-methionine-dependent methyltransferases"/>
    <property type="match status" value="1"/>
</dbReference>